<feature type="region of interest" description="Disordered" evidence="1">
    <location>
        <begin position="45"/>
        <end position="76"/>
    </location>
</feature>
<keyword evidence="3" id="KW-1185">Reference proteome</keyword>
<protein>
    <submittedName>
        <fullName evidence="2">Uncharacterized protein</fullName>
    </submittedName>
</protein>
<evidence type="ECO:0000313" key="3">
    <source>
        <dbReference type="Proteomes" id="UP000031668"/>
    </source>
</evidence>
<sequence>MSGSEKFPFLVIGASKTPHPSGVKCELEAVDDGEAFRGDFACGGWTSRPEKMQRSTSQPPSRALAEQHPNCLPLNQTRLPIRNQGIKESDNLVRQYEKLLNRSRLEAIGEGEEFKFGFA</sequence>
<evidence type="ECO:0000313" key="2">
    <source>
        <dbReference type="EMBL" id="KII64088.1"/>
    </source>
</evidence>
<proteinExistence type="predicted"/>
<evidence type="ECO:0000256" key="1">
    <source>
        <dbReference type="SAM" id="MobiDB-lite"/>
    </source>
</evidence>
<dbReference type="Proteomes" id="UP000031668">
    <property type="component" value="Unassembled WGS sequence"/>
</dbReference>
<dbReference type="AlphaFoldDB" id="A0A0C2J4V4"/>
<reference evidence="2 3" key="1">
    <citation type="journal article" date="2014" name="Genome Biol. Evol.">
        <title>The genome of the myxosporean Thelohanellus kitauei shows adaptations to nutrient acquisition within its fish host.</title>
        <authorList>
            <person name="Yang Y."/>
            <person name="Xiong J."/>
            <person name="Zhou Z."/>
            <person name="Huo F."/>
            <person name="Miao W."/>
            <person name="Ran C."/>
            <person name="Liu Y."/>
            <person name="Zhang J."/>
            <person name="Feng J."/>
            <person name="Wang M."/>
            <person name="Wang M."/>
            <person name="Wang L."/>
            <person name="Yao B."/>
        </authorList>
    </citation>
    <scope>NUCLEOTIDE SEQUENCE [LARGE SCALE GENOMIC DNA]</scope>
    <source>
        <strain evidence="2">Wuqing</strain>
    </source>
</reference>
<gene>
    <name evidence="2" type="ORF">RF11_00829</name>
</gene>
<name>A0A0C2J4V4_THEKT</name>
<comment type="caution">
    <text evidence="2">The sequence shown here is derived from an EMBL/GenBank/DDBJ whole genome shotgun (WGS) entry which is preliminary data.</text>
</comment>
<organism evidence="2 3">
    <name type="scientific">Thelohanellus kitauei</name>
    <name type="common">Myxosporean</name>
    <dbReference type="NCBI Taxonomy" id="669202"/>
    <lineage>
        <taxon>Eukaryota</taxon>
        <taxon>Metazoa</taxon>
        <taxon>Cnidaria</taxon>
        <taxon>Myxozoa</taxon>
        <taxon>Myxosporea</taxon>
        <taxon>Bivalvulida</taxon>
        <taxon>Platysporina</taxon>
        <taxon>Myxobolidae</taxon>
        <taxon>Thelohanellus</taxon>
    </lineage>
</organism>
<accession>A0A0C2J4V4</accession>
<dbReference type="EMBL" id="JWZT01004451">
    <property type="protein sequence ID" value="KII64088.1"/>
    <property type="molecule type" value="Genomic_DNA"/>
</dbReference>